<keyword evidence="4" id="KW-1185">Reference proteome</keyword>
<feature type="domain" description="PEGA" evidence="1">
    <location>
        <begin position="982"/>
        <end position="1045"/>
    </location>
</feature>
<reference evidence="3" key="1">
    <citation type="journal article" date="2001" name="Int. J. Syst. Evol. Microbiol.">
        <title>Methanofollis aquaemaris sp. nov., a methanogen isolated from an aquaculture fish pond.</title>
        <authorList>
            <person name="Lai M.C."/>
            <person name="Chen S.C."/>
        </authorList>
    </citation>
    <scope>NUCLEOTIDE SEQUENCE</scope>
    <source>
        <strain evidence="3">N2F9704</strain>
    </source>
</reference>
<feature type="domain" description="PEGA" evidence="1">
    <location>
        <begin position="324"/>
        <end position="392"/>
    </location>
</feature>
<dbReference type="PANTHER" id="PTHR36194">
    <property type="entry name" value="S-LAYER-LIKE PROTEIN"/>
    <property type="match status" value="1"/>
</dbReference>
<sequence>MMMFPAERVTCLALLLLLLLPACAVADQYVGGIPLTTVNGDVVSGGVYVNSFVGTGMDRDVSKEFSLPEYTEIKWARLYVSVYCAHMQNNYEHRATVQFDGGSGTKTLGVEELRVPYSFPIDGGSGPVWVNDHCNRVTSDYLMWYDVTDAIKERCVTAMVKTDQPEGYSGTFDGRIKIVTLVVAYDDGDADEVYYWVNQGHDVHSYYVEDYLGDIYEGETIFATGNIPEDDERECVAELSFVHMASKVGEFTFNSEPFEAAKSQGAYSGYHTEDVTDLVLPGTDSLLTYTRDLSVSGSGGSYLGAYFKIPLAVLSVRYPGKEVGSIEVTSSPAGAAVYLDDEETQWVTNTTISGIGAGDHSVRVELDRYHVPDDRYIEVKNGKNTTVHFDLEARTGSIEVTTEPSGAWIYLEGGDYEDLTNMSLQTPATIDGLIIGEYTVEVRKGGYETAYQTVKVQEDETVGADLVFGGSGSEGGNDSEFGYTGKKLDLLTTGTLHGNLNYYEFSDYTGLIHAGETREFAITIPMPENGTVRSARLYIYTTWGHDEKRKEGTKGRITLKIDGVDIKADQVYRDRKNEGIYNYLLETHAYNITTLKGGVAGKHMVTVTNDGRKDDVFATYGPGVLVVVENPAEPEITYWIAEGSDTIYANPDFSTTSDDCITKALFDGQIDLADAGGARLILVTTAGSGVDDDEHRITFNGGKWFNLLTGGSSAISVAGIDVRPYLMPSGNEAGIQSYINSTKGDYMENRGAILVVRHGTPPAGVAVNVTAAANVSVGKSKRFTLNESNGRLEATHLTFDDGALELFISEGTVITDGAGKRFTALTLQVLSPGDVLRAYAIGDKGLESDIPILLVIHTDRLGLSGVHLVRYDDSLGRWQPVEVEAADGQLSARIRQGGTYALQEGGDIEIFQPLVDLIGGVATAFFGIFGVEISGENSGTLQEPDIMTGNLSGQAVEPTAAAEVPSVTQEMPPGDVTEMRFDLSVLSTPPGALIDLDGEYTGRTTPATLESLAGGNHTVRMSMDGFEPVERTVYLERDDEVHLQFESGSSELMKQTTATGPLRGWEENRHGGVYVESFPEGAEIYVDGRKSNKKTPALIYGLKEGLHTIKAKKKNVAFGNEKERVWIVKNSVSQVKFSSGSKGFERSLSIESEKYSGSSFSVSGRDLGYRVPKQVDVGGIDAYLTVHDNGSFLSQKIPNTVQSNETVVISPLLAAPCGLLVTSVPSGALIFIDGFSTGCATPYLVENISEGRHLVSVSKPGYIPEERVVLLTDNRLKEQDAEVGLNLDPYAHGSLTVGSTPEGAKIYLFGKDTGEKTPHTFHYLGIGSYDVKVVGKEGSKTLEDVVVVPYEKSECQVDLTAE</sequence>
<dbReference type="PANTHER" id="PTHR36194:SF1">
    <property type="entry name" value="S-LAYER-LIKE PROTEIN"/>
    <property type="match status" value="1"/>
</dbReference>
<dbReference type="EMBL" id="CP036172">
    <property type="protein sequence ID" value="QSZ67989.1"/>
    <property type="molecule type" value="Genomic_DNA"/>
</dbReference>
<evidence type="ECO:0000313" key="4">
    <source>
        <dbReference type="Proteomes" id="UP001042704"/>
    </source>
</evidence>
<dbReference type="KEGG" id="maqe:RJ40_11025"/>
<gene>
    <name evidence="3" type="ORF">RJ40_11025</name>
</gene>
<dbReference type="Gene3D" id="2.60.40.1120">
    <property type="entry name" value="Carboxypeptidase-like, regulatory domain"/>
    <property type="match status" value="1"/>
</dbReference>
<protein>
    <submittedName>
        <fullName evidence="3">DUF3344 domain-containing protein</fullName>
    </submittedName>
</protein>
<feature type="domain" description="PEGA" evidence="1">
    <location>
        <begin position="1293"/>
        <end position="1357"/>
    </location>
</feature>
<name>A0A8A3S806_9EURY</name>
<feature type="domain" description="PEGA" evidence="1">
    <location>
        <begin position="1071"/>
        <end position="1114"/>
    </location>
</feature>
<feature type="domain" description="PEGA" evidence="1">
    <location>
        <begin position="396"/>
        <end position="467"/>
    </location>
</feature>
<evidence type="ECO:0000313" key="3">
    <source>
        <dbReference type="EMBL" id="QSZ67989.1"/>
    </source>
</evidence>
<evidence type="ECO:0000259" key="2">
    <source>
        <dbReference type="Pfam" id="PF11824"/>
    </source>
</evidence>
<proteinExistence type="predicted"/>
<dbReference type="InterPro" id="IPR021779">
    <property type="entry name" value="DUF3344"/>
</dbReference>
<dbReference type="Proteomes" id="UP001042704">
    <property type="component" value="Chromosome"/>
</dbReference>
<feature type="domain" description="DUF3344" evidence="2">
    <location>
        <begin position="482"/>
        <end position="757"/>
    </location>
</feature>
<dbReference type="InterPro" id="IPR013229">
    <property type="entry name" value="PEGA"/>
</dbReference>
<dbReference type="Pfam" id="PF08308">
    <property type="entry name" value="PEGA"/>
    <property type="match status" value="6"/>
</dbReference>
<reference evidence="3" key="2">
    <citation type="submission" date="2019-02" db="EMBL/GenBank/DDBJ databases">
        <authorList>
            <person name="Chen S.-C."/>
            <person name="Chien H.-H."/>
            <person name="Lai M.-C."/>
        </authorList>
    </citation>
    <scope>NUCLEOTIDE SEQUENCE</scope>
    <source>
        <strain evidence="3">N2F9704</strain>
    </source>
</reference>
<organism evidence="3 4">
    <name type="scientific">Methanofollis aquaemaris</name>
    <dbReference type="NCBI Taxonomy" id="126734"/>
    <lineage>
        <taxon>Archaea</taxon>
        <taxon>Methanobacteriati</taxon>
        <taxon>Methanobacteriota</taxon>
        <taxon>Stenosarchaea group</taxon>
        <taxon>Methanomicrobia</taxon>
        <taxon>Methanomicrobiales</taxon>
        <taxon>Methanomicrobiaceae</taxon>
        <taxon>Methanofollis</taxon>
    </lineage>
</organism>
<feature type="domain" description="PEGA" evidence="1">
    <location>
        <begin position="1219"/>
        <end position="1274"/>
    </location>
</feature>
<accession>A0A8A3S806</accession>
<dbReference type="Pfam" id="PF11824">
    <property type="entry name" value="DUF3344"/>
    <property type="match status" value="2"/>
</dbReference>
<evidence type="ECO:0000259" key="1">
    <source>
        <dbReference type="Pfam" id="PF08308"/>
    </source>
</evidence>
<feature type="domain" description="DUF3344" evidence="2">
    <location>
        <begin position="28"/>
        <end position="317"/>
    </location>
</feature>